<dbReference type="WBParaSite" id="Pan_g23284.t1">
    <property type="protein sequence ID" value="Pan_g23284.t1"/>
    <property type="gene ID" value="Pan_g23284"/>
</dbReference>
<evidence type="ECO:0000313" key="2">
    <source>
        <dbReference type="Proteomes" id="UP000492821"/>
    </source>
</evidence>
<name>A0A7E4VNC1_PANRE</name>
<keyword evidence="1" id="KW-0732">Signal</keyword>
<feature type="signal peptide" evidence="1">
    <location>
        <begin position="1"/>
        <end position="19"/>
    </location>
</feature>
<evidence type="ECO:0000313" key="3">
    <source>
        <dbReference type="WBParaSite" id="Pan_g23284.t1"/>
    </source>
</evidence>
<dbReference type="Proteomes" id="UP000492821">
    <property type="component" value="Unassembled WGS sequence"/>
</dbReference>
<sequence length="137" mass="15344">MEFCLFLSLLFVIMPAAIGNVIRSKRDILHARHDPLRAFPLSVRRAVIKFHHLSTRHPIEGYTATVRPASTTESNGSMMKMMEKASTTMAPTPDSSIPYNIASLNRENFPTPPKKLTVNLKSTTSIIDLDRPLEVLI</sequence>
<reference evidence="3" key="2">
    <citation type="submission" date="2020-10" db="UniProtKB">
        <authorList>
            <consortium name="WormBaseParasite"/>
        </authorList>
    </citation>
    <scope>IDENTIFICATION</scope>
</reference>
<organism evidence="2 3">
    <name type="scientific">Panagrellus redivivus</name>
    <name type="common">Microworm</name>
    <dbReference type="NCBI Taxonomy" id="6233"/>
    <lineage>
        <taxon>Eukaryota</taxon>
        <taxon>Metazoa</taxon>
        <taxon>Ecdysozoa</taxon>
        <taxon>Nematoda</taxon>
        <taxon>Chromadorea</taxon>
        <taxon>Rhabditida</taxon>
        <taxon>Tylenchina</taxon>
        <taxon>Panagrolaimomorpha</taxon>
        <taxon>Panagrolaimoidea</taxon>
        <taxon>Panagrolaimidae</taxon>
        <taxon>Panagrellus</taxon>
    </lineage>
</organism>
<feature type="chain" id="PRO_5028931985" evidence="1">
    <location>
        <begin position="20"/>
        <end position="137"/>
    </location>
</feature>
<reference evidence="2" key="1">
    <citation type="journal article" date="2013" name="Genetics">
        <title>The draft genome and transcriptome of Panagrellus redivivus are shaped by the harsh demands of a free-living lifestyle.</title>
        <authorList>
            <person name="Srinivasan J."/>
            <person name="Dillman A.R."/>
            <person name="Macchietto M.G."/>
            <person name="Heikkinen L."/>
            <person name="Lakso M."/>
            <person name="Fracchia K.M."/>
            <person name="Antoshechkin I."/>
            <person name="Mortazavi A."/>
            <person name="Wong G."/>
            <person name="Sternberg P.W."/>
        </authorList>
    </citation>
    <scope>NUCLEOTIDE SEQUENCE [LARGE SCALE GENOMIC DNA]</scope>
    <source>
        <strain evidence="2">MT8872</strain>
    </source>
</reference>
<dbReference type="AlphaFoldDB" id="A0A7E4VNC1"/>
<evidence type="ECO:0000256" key="1">
    <source>
        <dbReference type="SAM" id="SignalP"/>
    </source>
</evidence>
<keyword evidence="2" id="KW-1185">Reference proteome</keyword>
<accession>A0A7E4VNC1</accession>
<proteinExistence type="predicted"/>
<protein>
    <submittedName>
        <fullName evidence="3">Secreted protein</fullName>
    </submittedName>
</protein>